<gene>
    <name evidence="2" type="ORF">MWN34_09005</name>
</gene>
<keyword evidence="1" id="KW-0472">Membrane</keyword>
<proteinExistence type="predicted"/>
<dbReference type="PIRSF" id="PIRSF032162">
    <property type="entry name" value="UCP032162_imp"/>
    <property type="match status" value="1"/>
</dbReference>
<keyword evidence="1" id="KW-0812">Transmembrane</keyword>
<dbReference type="EMBL" id="JALKCH010000005">
    <property type="protein sequence ID" value="MCK0197050.1"/>
    <property type="molecule type" value="Genomic_DNA"/>
</dbReference>
<accession>A0ABT0DAR4</accession>
<dbReference type="RefSeq" id="WP_247028630.1">
    <property type="nucleotide sequence ID" value="NZ_JALKCH010000005.1"/>
</dbReference>
<dbReference type="InterPro" id="IPR019253">
    <property type="entry name" value="DUF2244_TM"/>
</dbReference>
<evidence type="ECO:0000313" key="3">
    <source>
        <dbReference type="Proteomes" id="UP001203284"/>
    </source>
</evidence>
<feature type="transmembrane region" description="Helical" evidence="1">
    <location>
        <begin position="42"/>
        <end position="61"/>
    </location>
</feature>
<dbReference type="Pfam" id="PF10003">
    <property type="entry name" value="DUF2244"/>
    <property type="match status" value="1"/>
</dbReference>
<dbReference type="InterPro" id="IPR016990">
    <property type="entry name" value="UCP032162_TM"/>
</dbReference>
<comment type="caution">
    <text evidence="2">The sequence shown here is derived from an EMBL/GenBank/DDBJ whole genome shotgun (WGS) entry which is preliminary data.</text>
</comment>
<evidence type="ECO:0000313" key="2">
    <source>
        <dbReference type="EMBL" id="MCK0197050.1"/>
    </source>
</evidence>
<keyword evidence="1" id="KW-1133">Transmembrane helix</keyword>
<sequence length="183" mass="20019">MQPSISAEDPADLVPEDADATGLEPTLYEATLIPYRSLDERGFLIVMLVIAGVSFACGLAFMLMGAWPVMGLFGLDVLLMWIALRMNFHAARAREEITVTPSRLTVRKVSPNGFAVDTEMNPLWTRLQTEVHEEFGMQKLTLISRGTPTEIGGFLHASERKEIAAGLSTALAVAKRGIDRSLT</sequence>
<feature type="transmembrane region" description="Helical" evidence="1">
    <location>
        <begin position="67"/>
        <end position="84"/>
    </location>
</feature>
<organism evidence="2 3">
    <name type="scientific">Ancylobacter crimeensis</name>
    <dbReference type="NCBI Taxonomy" id="2579147"/>
    <lineage>
        <taxon>Bacteria</taxon>
        <taxon>Pseudomonadati</taxon>
        <taxon>Pseudomonadota</taxon>
        <taxon>Alphaproteobacteria</taxon>
        <taxon>Hyphomicrobiales</taxon>
        <taxon>Xanthobacteraceae</taxon>
        <taxon>Ancylobacter</taxon>
    </lineage>
</organism>
<keyword evidence="3" id="KW-1185">Reference proteome</keyword>
<name>A0ABT0DAR4_9HYPH</name>
<evidence type="ECO:0000256" key="1">
    <source>
        <dbReference type="SAM" id="Phobius"/>
    </source>
</evidence>
<reference evidence="2 3" key="1">
    <citation type="submission" date="2022-04" db="EMBL/GenBank/DDBJ databases">
        <authorList>
            <person name="Grouzdev D.S."/>
            <person name="Pantiukh K.S."/>
            <person name="Krutkina M.S."/>
        </authorList>
    </citation>
    <scope>NUCLEOTIDE SEQUENCE [LARGE SCALE GENOMIC DNA]</scope>
    <source>
        <strain evidence="2 3">6x-1</strain>
    </source>
</reference>
<protein>
    <submittedName>
        <fullName evidence="2">DUF2244 domain-containing protein</fullName>
    </submittedName>
</protein>
<dbReference type="Proteomes" id="UP001203284">
    <property type="component" value="Unassembled WGS sequence"/>
</dbReference>